<gene>
    <name evidence="4" type="primary">PLC_1</name>
    <name evidence="4" type="ORF">g.16850</name>
</gene>
<keyword evidence="1" id="KW-1015">Disulfide bond</keyword>
<dbReference type="SMART" id="SM00034">
    <property type="entry name" value="CLECT"/>
    <property type="match status" value="1"/>
</dbReference>
<dbReference type="EMBL" id="GBXI01017317">
    <property type="protein sequence ID" value="JAC96974.1"/>
    <property type="molecule type" value="Transcribed_RNA"/>
</dbReference>
<dbReference type="InterPro" id="IPR016187">
    <property type="entry name" value="CTDL_fold"/>
</dbReference>
<dbReference type="Gene3D" id="3.10.100.10">
    <property type="entry name" value="Mannose-Binding Protein A, subunit A"/>
    <property type="match status" value="1"/>
</dbReference>
<dbReference type="Pfam" id="PF00059">
    <property type="entry name" value="Lectin_C"/>
    <property type="match status" value="1"/>
</dbReference>
<dbReference type="SMR" id="A0A0A1WET0"/>
<feature type="signal peptide" evidence="2">
    <location>
        <begin position="1"/>
        <end position="20"/>
    </location>
</feature>
<name>A0A0A1WET0_ZEUCU</name>
<organism evidence="4">
    <name type="scientific">Zeugodacus cucurbitae</name>
    <name type="common">Melon fruit fly</name>
    <name type="synonym">Bactrocera cucurbitae</name>
    <dbReference type="NCBI Taxonomy" id="28588"/>
    <lineage>
        <taxon>Eukaryota</taxon>
        <taxon>Metazoa</taxon>
        <taxon>Ecdysozoa</taxon>
        <taxon>Arthropoda</taxon>
        <taxon>Hexapoda</taxon>
        <taxon>Insecta</taxon>
        <taxon>Pterygota</taxon>
        <taxon>Neoptera</taxon>
        <taxon>Endopterygota</taxon>
        <taxon>Diptera</taxon>
        <taxon>Brachycera</taxon>
        <taxon>Muscomorpha</taxon>
        <taxon>Tephritoidea</taxon>
        <taxon>Tephritidae</taxon>
        <taxon>Zeugodacus</taxon>
        <taxon>Zeugodacus</taxon>
    </lineage>
</organism>
<keyword evidence="2" id="KW-0732">Signal</keyword>
<protein>
    <submittedName>
        <fullName evidence="4">Perlucin</fullName>
    </submittedName>
</protein>
<dbReference type="CDD" id="cd00037">
    <property type="entry name" value="CLECT"/>
    <property type="match status" value="1"/>
</dbReference>
<evidence type="ECO:0000256" key="1">
    <source>
        <dbReference type="ARBA" id="ARBA00023157"/>
    </source>
</evidence>
<reference evidence="4" key="1">
    <citation type="submission" date="2014-11" db="EMBL/GenBank/DDBJ databases">
        <authorList>
            <person name="Geib S."/>
        </authorList>
    </citation>
    <scope>NUCLEOTIDE SEQUENCE</scope>
</reference>
<reference evidence="4" key="2">
    <citation type="journal article" date="2015" name="Gigascience">
        <title>Reconstructing a comprehensive transcriptome assembly of a white-pupal translocated strain of the pest fruit fly Bactrocera cucurbitae.</title>
        <authorList>
            <person name="Sim S.B."/>
            <person name="Calla B."/>
            <person name="Hall B."/>
            <person name="DeRego T."/>
            <person name="Geib S.M."/>
        </authorList>
    </citation>
    <scope>NUCLEOTIDE SEQUENCE</scope>
</reference>
<dbReference type="SUPFAM" id="SSF56436">
    <property type="entry name" value="C-type lectin-like"/>
    <property type="match status" value="1"/>
</dbReference>
<feature type="chain" id="PRO_5001982116" evidence="2">
    <location>
        <begin position="21"/>
        <end position="177"/>
    </location>
</feature>
<accession>A0A0A1WET0</accession>
<sequence>MKQTVILIAFLAALAQCVRADELNDSNSDEDEGEGEDVPVLTISSLLNVRLEQVESDRFIVSLTKMNWFAAYGFCSQQNATILSLELGNFDIKKLKFTEFINIYHLQSRPYWLYGNRLEDGLTFRWGLGGLPVSYTDWQPGQPDNGGGDQQCMKLFPSLMWDDDGCFAQNYAACQKY</sequence>
<dbReference type="PROSITE" id="PS00615">
    <property type="entry name" value="C_TYPE_LECTIN_1"/>
    <property type="match status" value="1"/>
</dbReference>
<dbReference type="InterPro" id="IPR016186">
    <property type="entry name" value="C-type_lectin-like/link_sf"/>
</dbReference>
<evidence type="ECO:0000256" key="2">
    <source>
        <dbReference type="SAM" id="SignalP"/>
    </source>
</evidence>
<dbReference type="InterPro" id="IPR018378">
    <property type="entry name" value="C-type_lectin_CS"/>
</dbReference>
<evidence type="ECO:0000313" key="4">
    <source>
        <dbReference type="EMBL" id="JAC96974.1"/>
    </source>
</evidence>
<evidence type="ECO:0000259" key="3">
    <source>
        <dbReference type="PROSITE" id="PS50041"/>
    </source>
</evidence>
<dbReference type="InterPro" id="IPR001304">
    <property type="entry name" value="C-type_lectin-like"/>
</dbReference>
<dbReference type="AlphaFoldDB" id="A0A0A1WET0"/>
<proteinExistence type="predicted"/>
<dbReference type="PROSITE" id="PS50041">
    <property type="entry name" value="C_TYPE_LECTIN_2"/>
    <property type="match status" value="1"/>
</dbReference>
<feature type="domain" description="C-type lectin" evidence="3">
    <location>
        <begin position="54"/>
        <end position="175"/>
    </location>
</feature>
<dbReference type="OrthoDB" id="538816at2759"/>